<sequence>MASTTTLFADFTPFDIVTDAPNNISIHGIRSTSTTGPPLLLLHGFPQTHAIWHKVAPQLLPHYTVVALDLRGYGASSKPAHSDSHAPYGKSAMAADAVAVMRELGHPAFYVCGHDRGARVAHQLCVNHPAAVKKVVLLDICPTLAMYEQTTKGFAEAYWHWFFLIQKHPIPETFMGGQQGVGARQWLQMFTMGAKNPEGVGSSFFDERAFEEYVGAAEREGAVEAYCEDYRAAATVDCEEQRRDREEGRKIKCDLRVLWGRKGVIERFFKAVEEWKRVSEGEVSGEAVESGHYIPEEAPDVVVKNIREFFV</sequence>
<feature type="domain" description="AB hydrolase-1" evidence="3">
    <location>
        <begin position="37"/>
        <end position="163"/>
    </location>
</feature>
<accession>A0A8H4J641</accession>
<dbReference type="AlphaFoldDB" id="A0A8H4J641"/>
<dbReference type="InterPro" id="IPR000073">
    <property type="entry name" value="AB_hydrolase_1"/>
</dbReference>
<evidence type="ECO:0000256" key="1">
    <source>
        <dbReference type="ARBA" id="ARBA00022801"/>
    </source>
</evidence>
<comment type="similarity">
    <text evidence="2">Belongs to the AB hydrolase superfamily. Epoxide hydrolase family.</text>
</comment>
<keyword evidence="5" id="KW-1185">Reference proteome</keyword>
<evidence type="ECO:0000259" key="3">
    <source>
        <dbReference type="Pfam" id="PF00561"/>
    </source>
</evidence>
<dbReference type="Gene3D" id="3.40.50.1820">
    <property type="entry name" value="alpha/beta hydrolase"/>
    <property type="match status" value="1"/>
</dbReference>
<dbReference type="SUPFAM" id="SSF53474">
    <property type="entry name" value="alpha/beta-Hydrolases"/>
    <property type="match status" value="1"/>
</dbReference>
<dbReference type="OrthoDB" id="408373at2759"/>
<dbReference type="PRINTS" id="PR00111">
    <property type="entry name" value="ABHYDROLASE"/>
</dbReference>
<comment type="caution">
    <text evidence="4">The sequence shown here is derived from an EMBL/GenBank/DDBJ whole genome shotgun (WGS) entry which is preliminary data.</text>
</comment>
<proteinExistence type="inferred from homology"/>
<reference evidence="4" key="1">
    <citation type="submission" date="2020-04" db="EMBL/GenBank/DDBJ databases">
        <title>Genome Assembly and Annotation of Botryosphaeria dothidea sdau 11-99, a Latent Pathogen of Apple Fruit Ring Rot in China.</title>
        <authorList>
            <person name="Yu C."/>
            <person name="Diao Y."/>
            <person name="Lu Q."/>
            <person name="Zhao J."/>
            <person name="Cui S."/>
            <person name="Peng C."/>
            <person name="He B."/>
            <person name="Liu H."/>
        </authorList>
    </citation>
    <scope>NUCLEOTIDE SEQUENCE [LARGE SCALE GENOMIC DNA]</scope>
    <source>
        <strain evidence="4">Sdau11-99</strain>
    </source>
</reference>
<dbReference type="Pfam" id="PF00561">
    <property type="entry name" value="Abhydrolase_1"/>
    <property type="match status" value="1"/>
</dbReference>
<dbReference type="InterPro" id="IPR000639">
    <property type="entry name" value="Epox_hydrolase-like"/>
</dbReference>
<dbReference type="Proteomes" id="UP000572817">
    <property type="component" value="Unassembled WGS sequence"/>
</dbReference>
<dbReference type="EMBL" id="WWBZ02000002">
    <property type="protein sequence ID" value="KAF4312472.1"/>
    <property type="molecule type" value="Genomic_DNA"/>
</dbReference>
<organism evidence="4 5">
    <name type="scientific">Botryosphaeria dothidea</name>
    <dbReference type="NCBI Taxonomy" id="55169"/>
    <lineage>
        <taxon>Eukaryota</taxon>
        <taxon>Fungi</taxon>
        <taxon>Dikarya</taxon>
        <taxon>Ascomycota</taxon>
        <taxon>Pezizomycotina</taxon>
        <taxon>Dothideomycetes</taxon>
        <taxon>Dothideomycetes incertae sedis</taxon>
        <taxon>Botryosphaeriales</taxon>
        <taxon>Botryosphaeriaceae</taxon>
        <taxon>Botryosphaeria</taxon>
    </lineage>
</organism>
<dbReference type="PANTHER" id="PTHR43329">
    <property type="entry name" value="EPOXIDE HYDROLASE"/>
    <property type="match status" value="1"/>
</dbReference>
<keyword evidence="1 4" id="KW-0378">Hydrolase</keyword>
<name>A0A8H4J641_9PEZI</name>
<evidence type="ECO:0000256" key="2">
    <source>
        <dbReference type="ARBA" id="ARBA00038334"/>
    </source>
</evidence>
<dbReference type="GO" id="GO:0016787">
    <property type="term" value="F:hydrolase activity"/>
    <property type="evidence" value="ECO:0007669"/>
    <property type="project" value="UniProtKB-KW"/>
</dbReference>
<dbReference type="PRINTS" id="PR00412">
    <property type="entry name" value="EPOXHYDRLASE"/>
</dbReference>
<dbReference type="InterPro" id="IPR029058">
    <property type="entry name" value="AB_hydrolase_fold"/>
</dbReference>
<evidence type="ECO:0000313" key="4">
    <source>
        <dbReference type="EMBL" id="KAF4312472.1"/>
    </source>
</evidence>
<gene>
    <name evidence="4" type="ORF">GTA08_BOTSDO11801</name>
</gene>
<evidence type="ECO:0000313" key="5">
    <source>
        <dbReference type="Proteomes" id="UP000572817"/>
    </source>
</evidence>
<protein>
    <submittedName>
        <fullName evidence="4">Alpha beta hydrolase</fullName>
    </submittedName>
</protein>